<feature type="chain" id="PRO_5031513409" evidence="4">
    <location>
        <begin position="26"/>
        <end position="907"/>
    </location>
</feature>
<sequence>MKLKRNMLSMALASALLTMAAGVQAQDDTQPAADETAADEAAKRRKQGEGEAVKLDSYEVTGFMRSIEKAVLIKQESNSIVEAISAEDIGKLPDISIADSISRLPGLTAQRVAGRASTINIRGLAGDFSTTLLNGREQVSAGDNRGVEFDQYPSELISGVLVYKTPDATLPAQGISGTVDLRTVRPLSYVGPRFSVNARLEQNSLGELNDGFGDRGNRLSATYIDNGFADGRVGLAIGIARLDSPGQFREWEAWGFPTATINGSEALVLGGNKIKAGSVDNVRTGVMAVLEFEPNDVYRGAIDVYYSKFERAETTRWLEFGLGWSGATLSNPQVENGIVVGGSWAGVRPVVRTDLSEFDDKLFAIGFNNQFKFNDDWRGIADFSLSRADRNQEILEVYAGAPTGDNAQFTLDPRNGPARYQFGFDYGDPARIGLTDPGGWGQDGYVKYPNIDDKLRSARLAVERSFVDGHLSGIEAGVHYSNREKSRESDEFFLDLKDADFVAIPPELLGRPTRAAFANTNIIAYDTRAVVARFHNFRPNLCRDCAAKNWTVEEEIVTPYVQFNIDTAIGSVPVRGNFGLQYVDVDQESTGLGVIGGDGSRTTVTHDGDKYSNVLPSLNLAFTLPHDQFIRFGAARQLARPRMDHMRMFADYGIDTTKGIWSGSGGNARLRPWQSDSFDLSYEKYFGYTGYVSAAVFHKDLKTYIYEAVNTQFDFSIFDLSAFTGPNRPASTIGEFRQQVNGEGGSINGWEFAASLPIGEWVAPLQGFGLIANYSDTRSSIQPNGPGTTQTLPGLSRYVSNVTAYYERGGFSTRVSRRARSDFRGEIQGFGADRETQFIRGEAIVDFQIGYSFAEGSALTGMTVLLQVNNLTNEEYREFFRDPGVVDRPRKFVEYGRTLLVGVNYKF</sequence>
<dbReference type="CDD" id="cd01347">
    <property type="entry name" value="ligand_gated_channel"/>
    <property type="match status" value="1"/>
</dbReference>
<dbReference type="SUPFAM" id="SSF56935">
    <property type="entry name" value="Porins"/>
    <property type="match status" value="1"/>
</dbReference>
<dbReference type="Gene3D" id="2.40.170.20">
    <property type="entry name" value="TonB-dependent receptor, beta-barrel domain"/>
    <property type="match status" value="1"/>
</dbReference>
<accession>A0A7W7XY80</accession>
<evidence type="ECO:0000259" key="5">
    <source>
        <dbReference type="Pfam" id="PF07715"/>
    </source>
</evidence>
<dbReference type="GO" id="GO:0009279">
    <property type="term" value="C:cell outer membrane"/>
    <property type="evidence" value="ECO:0007669"/>
    <property type="project" value="UniProtKB-SubCell"/>
</dbReference>
<keyword evidence="7" id="KW-0675">Receptor</keyword>
<dbReference type="Proteomes" id="UP000519004">
    <property type="component" value="Unassembled WGS sequence"/>
</dbReference>
<dbReference type="PANTHER" id="PTHR40980:SF3">
    <property type="entry name" value="TONB-DEPENDENT RECEPTOR-LIKE BETA-BARREL DOMAIN-CONTAINING PROTEIN"/>
    <property type="match status" value="1"/>
</dbReference>
<dbReference type="RefSeq" id="WP_183947303.1">
    <property type="nucleotide sequence ID" value="NZ_JACHHX010000003.1"/>
</dbReference>
<organism evidence="7 8">
    <name type="scientific">Rehaibacterium terrae</name>
    <dbReference type="NCBI Taxonomy" id="1341696"/>
    <lineage>
        <taxon>Bacteria</taxon>
        <taxon>Pseudomonadati</taxon>
        <taxon>Pseudomonadota</taxon>
        <taxon>Gammaproteobacteria</taxon>
        <taxon>Lysobacterales</taxon>
        <taxon>Lysobacteraceae</taxon>
        <taxon>Rehaibacterium</taxon>
    </lineage>
</organism>
<dbReference type="InterPro" id="IPR041700">
    <property type="entry name" value="OMP_b-brl_3"/>
</dbReference>
<dbReference type="Gene3D" id="2.170.130.10">
    <property type="entry name" value="TonB-dependent receptor, plug domain"/>
    <property type="match status" value="1"/>
</dbReference>
<reference evidence="7 8" key="1">
    <citation type="submission" date="2020-08" db="EMBL/GenBank/DDBJ databases">
        <title>Genomic Encyclopedia of Type Strains, Phase IV (KMG-IV): sequencing the most valuable type-strain genomes for metagenomic binning, comparative biology and taxonomic classification.</title>
        <authorList>
            <person name="Goeker M."/>
        </authorList>
    </citation>
    <scope>NUCLEOTIDE SEQUENCE [LARGE SCALE GENOMIC DNA]</scope>
    <source>
        <strain evidence="7 8">DSM 25897</strain>
    </source>
</reference>
<dbReference type="PANTHER" id="PTHR40980">
    <property type="entry name" value="PLUG DOMAIN-CONTAINING PROTEIN"/>
    <property type="match status" value="1"/>
</dbReference>
<dbReference type="EMBL" id="JACHHX010000003">
    <property type="protein sequence ID" value="MBB5014724.1"/>
    <property type="molecule type" value="Genomic_DNA"/>
</dbReference>
<feature type="domain" description="Outer membrane protein beta-barrel" evidence="6">
    <location>
        <begin position="600"/>
        <end position="777"/>
    </location>
</feature>
<evidence type="ECO:0000313" key="8">
    <source>
        <dbReference type="Proteomes" id="UP000519004"/>
    </source>
</evidence>
<proteinExistence type="predicted"/>
<dbReference type="AlphaFoldDB" id="A0A7W7XY80"/>
<dbReference type="InterPro" id="IPR037066">
    <property type="entry name" value="Plug_dom_sf"/>
</dbReference>
<feature type="domain" description="TonB-dependent receptor plug" evidence="5">
    <location>
        <begin position="74"/>
        <end position="174"/>
    </location>
</feature>
<keyword evidence="4" id="KW-0732">Signal</keyword>
<dbReference type="Pfam" id="PF14905">
    <property type="entry name" value="OMP_b-brl_3"/>
    <property type="match status" value="1"/>
</dbReference>
<dbReference type="InterPro" id="IPR036942">
    <property type="entry name" value="Beta-barrel_TonB_sf"/>
</dbReference>
<keyword evidence="2" id="KW-0472">Membrane</keyword>
<evidence type="ECO:0000256" key="4">
    <source>
        <dbReference type="SAM" id="SignalP"/>
    </source>
</evidence>
<evidence type="ECO:0000256" key="2">
    <source>
        <dbReference type="ARBA" id="ARBA00023136"/>
    </source>
</evidence>
<evidence type="ECO:0000256" key="3">
    <source>
        <dbReference type="ARBA" id="ARBA00023237"/>
    </source>
</evidence>
<keyword evidence="3" id="KW-0998">Cell outer membrane</keyword>
<evidence type="ECO:0000313" key="7">
    <source>
        <dbReference type="EMBL" id="MBB5014724.1"/>
    </source>
</evidence>
<dbReference type="InterPro" id="IPR010104">
    <property type="entry name" value="TonB_rcpt_bac"/>
</dbReference>
<dbReference type="NCBIfam" id="TIGR01782">
    <property type="entry name" value="TonB-Xanth-Caul"/>
    <property type="match status" value="1"/>
</dbReference>
<keyword evidence="8" id="KW-1185">Reference proteome</keyword>
<evidence type="ECO:0000259" key="6">
    <source>
        <dbReference type="Pfam" id="PF14905"/>
    </source>
</evidence>
<evidence type="ECO:0000256" key="1">
    <source>
        <dbReference type="ARBA" id="ARBA00004442"/>
    </source>
</evidence>
<name>A0A7W7XY80_9GAMM</name>
<dbReference type="Pfam" id="PF07715">
    <property type="entry name" value="Plug"/>
    <property type="match status" value="1"/>
</dbReference>
<gene>
    <name evidence="7" type="ORF">HNQ58_000600</name>
</gene>
<comment type="caution">
    <text evidence="7">The sequence shown here is derived from an EMBL/GenBank/DDBJ whole genome shotgun (WGS) entry which is preliminary data.</text>
</comment>
<protein>
    <submittedName>
        <fullName evidence="7">Iron complex outermembrane receptor protein</fullName>
    </submittedName>
</protein>
<feature type="signal peptide" evidence="4">
    <location>
        <begin position="1"/>
        <end position="25"/>
    </location>
</feature>
<comment type="subcellular location">
    <subcellularLocation>
        <location evidence="1">Cell outer membrane</location>
    </subcellularLocation>
</comment>
<dbReference type="InterPro" id="IPR012910">
    <property type="entry name" value="Plug_dom"/>
</dbReference>